<dbReference type="EMBL" id="RBRK01000018">
    <property type="protein sequence ID" value="RMQ79982.1"/>
    <property type="molecule type" value="Genomic_DNA"/>
</dbReference>
<accession>A0A3M4PP54</accession>
<evidence type="ECO:0000313" key="2">
    <source>
        <dbReference type="Proteomes" id="UP000271866"/>
    </source>
</evidence>
<sequence length="154" mass="17271">MNSQDIVLSDDEERELSRRVNASATVSQRESRRALVILLAAQKLSRNEIAWLTGLSVVSVTRWCKRFQELRLQGLMDLPGRGRKPSLPAEALRLTLEQVTKPRTDQARWSCRSMARVAGISPASVQRIWAANGIKPHLTCAIELPDDPDLKDKS</sequence>
<protein>
    <recommendedName>
        <fullName evidence="3">Transposase</fullName>
    </recommendedName>
</protein>
<organism evidence="1 2">
    <name type="scientific">Pseudomonas viridiflava</name>
    <name type="common">Phytomonas viridiflava</name>
    <dbReference type="NCBI Taxonomy" id="33069"/>
    <lineage>
        <taxon>Bacteria</taxon>
        <taxon>Pseudomonadati</taxon>
        <taxon>Pseudomonadota</taxon>
        <taxon>Gammaproteobacteria</taxon>
        <taxon>Pseudomonadales</taxon>
        <taxon>Pseudomonadaceae</taxon>
        <taxon>Pseudomonas</taxon>
    </lineage>
</organism>
<dbReference type="InterPro" id="IPR009057">
    <property type="entry name" value="Homeodomain-like_sf"/>
</dbReference>
<evidence type="ECO:0008006" key="3">
    <source>
        <dbReference type="Google" id="ProtNLM"/>
    </source>
</evidence>
<evidence type="ECO:0000313" key="1">
    <source>
        <dbReference type="EMBL" id="RMQ79982.1"/>
    </source>
</evidence>
<comment type="caution">
    <text evidence="1">The sequence shown here is derived from an EMBL/GenBank/DDBJ whole genome shotgun (WGS) entry which is preliminary data.</text>
</comment>
<dbReference type="SUPFAM" id="SSF46689">
    <property type="entry name" value="Homeodomain-like"/>
    <property type="match status" value="1"/>
</dbReference>
<gene>
    <name evidence="1" type="ORF">ALP98_01985</name>
</gene>
<dbReference type="Pfam" id="PF13565">
    <property type="entry name" value="HTH_32"/>
    <property type="match status" value="1"/>
</dbReference>
<name>A0A3M4PP54_PSEVI</name>
<dbReference type="AlphaFoldDB" id="A0A3M4PP54"/>
<reference evidence="1 2" key="1">
    <citation type="submission" date="2018-08" db="EMBL/GenBank/DDBJ databases">
        <title>Recombination of ecologically and evolutionarily significant loci maintains genetic cohesion in the Pseudomonas syringae species complex.</title>
        <authorList>
            <person name="Dillon M."/>
            <person name="Thakur S."/>
            <person name="Almeida R.N.D."/>
            <person name="Weir B.S."/>
            <person name="Guttman D.S."/>
        </authorList>
    </citation>
    <scope>NUCLEOTIDE SEQUENCE [LARGE SCALE GENOMIC DNA]</scope>
    <source>
        <strain evidence="1 2">ICMP 11296</strain>
    </source>
</reference>
<proteinExistence type="predicted"/>
<dbReference type="Proteomes" id="UP000271866">
    <property type="component" value="Unassembled WGS sequence"/>
</dbReference>